<evidence type="ECO:0000256" key="3">
    <source>
        <dbReference type="ARBA" id="ARBA00022857"/>
    </source>
</evidence>
<evidence type="ECO:0000256" key="5">
    <source>
        <dbReference type="ARBA" id="ARBA00023239"/>
    </source>
</evidence>
<evidence type="ECO:0000259" key="7">
    <source>
        <dbReference type="PROSITE" id="PS51383"/>
    </source>
</evidence>
<gene>
    <name evidence="6" type="primary">nnrD</name>
    <name evidence="8" type="ORF">THTE_3603</name>
</gene>
<comment type="function">
    <text evidence="6">Catalyzes the dehydration of the S-form of NAD(P)HX at the expense of ADP, which is converted to AMP. Together with NAD(P)HX epimerase, which catalyzes the epimerization of the S- and R-forms, the enzyme allows the repair of both epimers of NAD(P)HX, a damaged form of NAD(P)H that is a result of enzymatic or heat-dependent hydration.</text>
</comment>
<sequence length="303" mass="31685">MNEKGFGENLPLPVLPVRPRDAHKGRFGTVLIVGGSLGMSGAAGLAGLAALRGGAGLVRVATPAPVLAIVASYERSYTTIPLEADKHGRISLRACEGVMEAAAEADWIALGPGLGRSLGLSRLVTRVYSELSKPLVLDADGLNALARENGQLPRPGGPRVLTPHPGEFRRLVGPSGDTRRPIEERWQLARQQAANWGVVLVYKGHPTLVTDGTRCYVNTTGNPGMATGGSGDVLTGLIAALGAQGLEPFAAAQLAVYLHGLAGDLAAAELSEEAMIASDLIDYLPRAFQEYRKVLSGGQESSR</sequence>
<comment type="subunit">
    <text evidence="6">Homotetramer.</text>
</comment>
<dbReference type="OrthoDB" id="9806925at2"/>
<feature type="binding site" evidence="6">
    <location>
        <position position="42"/>
    </location>
    <ligand>
        <name>(6S)-NADPHX</name>
        <dbReference type="ChEBI" id="CHEBI:64076"/>
    </ligand>
</feature>
<proteinExistence type="inferred from homology"/>
<dbReference type="SUPFAM" id="SSF53613">
    <property type="entry name" value="Ribokinase-like"/>
    <property type="match status" value="1"/>
</dbReference>
<dbReference type="PANTHER" id="PTHR12592:SF0">
    <property type="entry name" value="ATP-DEPENDENT (S)-NAD(P)H-HYDRATE DEHYDRATASE"/>
    <property type="match status" value="1"/>
</dbReference>
<dbReference type="PROSITE" id="PS51383">
    <property type="entry name" value="YJEF_C_3"/>
    <property type="match status" value="1"/>
</dbReference>
<dbReference type="KEGG" id="ttf:THTE_3603"/>
<comment type="similarity">
    <text evidence="6">Belongs to the NnrD/CARKD family.</text>
</comment>
<dbReference type="GO" id="GO:0110051">
    <property type="term" value="P:metabolite repair"/>
    <property type="evidence" value="ECO:0007669"/>
    <property type="project" value="TreeGrafter"/>
</dbReference>
<name>A0A286RJT3_9BACT</name>
<keyword evidence="5 6" id="KW-0456">Lyase</keyword>
<feature type="binding site" evidence="6">
    <location>
        <position position="231"/>
    </location>
    <ligand>
        <name>AMP</name>
        <dbReference type="ChEBI" id="CHEBI:456215"/>
    </ligand>
</feature>
<evidence type="ECO:0000256" key="6">
    <source>
        <dbReference type="HAMAP-Rule" id="MF_01965"/>
    </source>
</evidence>
<dbReference type="GO" id="GO:0052856">
    <property type="term" value="F:NAD(P)HX epimerase activity"/>
    <property type="evidence" value="ECO:0007669"/>
    <property type="project" value="TreeGrafter"/>
</dbReference>
<feature type="binding site" evidence="6">
    <location>
        <begin position="203"/>
        <end position="207"/>
    </location>
    <ligand>
        <name>AMP</name>
        <dbReference type="ChEBI" id="CHEBI:456215"/>
    </ligand>
</feature>
<dbReference type="RefSeq" id="WP_095416044.1">
    <property type="nucleotide sequence ID" value="NZ_CP018477.1"/>
</dbReference>
<dbReference type="PANTHER" id="PTHR12592">
    <property type="entry name" value="ATP-DEPENDENT (S)-NAD(P)H-HYDRATE DEHYDRATASE FAMILY MEMBER"/>
    <property type="match status" value="1"/>
</dbReference>
<dbReference type="InterPro" id="IPR000631">
    <property type="entry name" value="CARKD"/>
</dbReference>
<keyword evidence="2 6" id="KW-0067">ATP-binding</keyword>
<feature type="binding site" evidence="6">
    <location>
        <position position="232"/>
    </location>
    <ligand>
        <name>(6S)-NADPHX</name>
        <dbReference type="ChEBI" id="CHEBI:64076"/>
    </ligand>
</feature>
<protein>
    <recommendedName>
        <fullName evidence="6">ADP-dependent (S)-NAD(P)H-hydrate dehydratase</fullName>
        <ecNumber evidence="6">4.2.1.136</ecNumber>
    </recommendedName>
    <alternativeName>
        <fullName evidence="6">ADP-dependent NAD(P)HX dehydratase</fullName>
    </alternativeName>
</protein>
<dbReference type="Proteomes" id="UP000215086">
    <property type="component" value="Chromosome"/>
</dbReference>
<evidence type="ECO:0000313" key="8">
    <source>
        <dbReference type="EMBL" id="ASV76204.1"/>
    </source>
</evidence>
<feature type="binding site" evidence="6">
    <location>
        <position position="113"/>
    </location>
    <ligand>
        <name>(6S)-NADPHX</name>
        <dbReference type="ChEBI" id="CHEBI:64076"/>
    </ligand>
</feature>
<comment type="catalytic activity">
    <reaction evidence="6">
        <text>(6S)-NADHX + ADP = AMP + phosphate + NADH + H(+)</text>
        <dbReference type="Rhea" id="RHEA:32223"/>
        <dbReference type="ChEBI" id="CHEBI:15378"/>
        <dbReference type="ChEBI" id="CHEBI:43474"/>
        <dbReference type="ChEBI" id="CHEBI:57945"/>
        <dbReference type="ChEBI" id="CHEBI:64074"/>
        <dbReference type="ChEBI" id="CHEBI:456215"/>
        <dbReference type="ChEBI" id="CHEBI:456216"/>
        <dbReference type="EC" id="4.2.1.136"/>
    </reaction>
</comment>
<dbReference type="AlphaFoldDB" id="A0A286RJT3"/>
<dbReference type="HAMAP" id="MF_01965">
    <property type="entry name" value="NADHX_dehydratase"/>
    <property type="match status" value="1"/>
</dbReference>
<dbReference type="GO" id="GO:0005524">
    <property type="term" value="F:ATP binding"/>
    <property type="evidence" value="ECO:0007669"/>
    <property type="project" value="UniProtKB-KW"/>
</dbReference>
<evidence type="ECO:0000256" key="2">
    <source>
        <dbReference type="ARBA" id="ARBA00022840"/>
    </source>
</evidence>
<evidence type="ECO:0000313" key="9">
    <source>
        <dbReference type="Proteomes" id="UP000215086"/>
    </source>
</evidence>
<evidence type="ECO:0000256" key="1">
    <source>
        <dbReference type="ARBA" id="ARBA00022741"/>
    </source>
</evidence>
<dbReference type="EC" id="4.2.1.136" evidence="6"/>
<keyword evidence="3 6" id="KW-0521">NADP</keyword>
<dbReference type="PROSITE" id="PS01050">
    <property type="entry name" value="YJEF_C_2"/>
    <property type="match status" value="1"/>
</dbReference>
<keyword evidence="9" id="KW-1185">Reference proteome</keyword>
<dbReference type="CDD" id="cd01171">
    <property type="entry name" value="YXKO-related"/>
    <property type="match status" value="1"/>
</dbReference>
<dbReference type="InterPro" id="IPR029056">
    <property type="entry name" value="Ribokinase-like"/>
</dbReference>
<accession>A0A286RJT3</accession>
<feature type="domain" description="YjeF C-terminal" evidence="7">
    <location>
        <begin position="7"/>
        <end position="291"/>
    </location>
</feature>
<dbReference type="GO" id="GO:0052855">
    <property type="term" value="F:ADP-dependent NAD(P)H-hydrate dehydratase activity"/>
    <property type="evidence" value="ECO:0007669"/>
    <property type="project" value="UniProtKB-UniRule"/>
</dbReference>
<keyword evidence="1 6" id="KW-0547">Nucleotide-binding</keyword>
<comment type="cofactor">
    <cofactor evidence="6">
        <name>Mg(2+)</name>
        <dbReference type="ChEBI" id="CHEBI:18420"/>
    </cofactor>
</comment>
<dbReference type="GO" id="GO:0046496">
    <property type="term" value="P:nicotinamide nucleotide metabolic process"/>
    <property type="evidence" value="ECO:0007669"/>
    <property type="project" value="UniProtKB-UniRule"/>
</dbReference>
<organism evidence="8 9">
    <name type="scientific">Thermogutta terrifontis</name>
    <dbReference type="NCBI Taxonomy" id="1331910"/>
    <lineage>
        <taxon>Bacteria</taxon>
        <taxon>Pseudomonadati</taxon>
        <taxon>Planctomycetota</taxon>
        <taxon>Planctomycetia</taxon>
        <taxon>Pirellulales</taxon>
        <taxon>Thermoguttaceae</taxon>
        <taxon>Thermogutta</taxon>
    </lineage>
</organism>
<dbReference type="Pfam" id="PF01256">
    <property type="entry name" value="Carb_kinase"/>
    <property type="match status" value="1"/>
</dbReference>
<dbReference type="InterPro" id="IPR017953">
    <property type="entry name" value="Carbohydrate_kinase_pred_CS"/>
</dbReference>
<reference evidence="8 9" key="1">
    <citation type="journal article" name="Front. Microbiol.">
        <title>Sugar Metabolism of the First Thermophilic Planctomycete Thermogutta terrifontis: Comparative Genomic and Transcriptomic Approaches.</title>
        <authorList>
            <person name="Elcheninov A.G."/>
            <person name="Menzel P."/>
            <person name="Gudbergsdottir S.R."/>
            <person name="Slesarev A.I."/>
            <person name="Kadnikov V.V."/>
            <person name="Krogh A."/>
            <person name="Bonch-Osmolovskaya E.A."/>
            <person name="Peng X."/>
            <person name="Kublanov I.V."/>
        </authorList>
    </citation>
    <scope>NUCLEOTIDE SEQUENCE [LARGE SCALE GENOMIC DNA]</scope>
    <source>
        <strain evidence="8 9">R1</strain>
    </source>
</reference>
<dbReference type="EMBL" id="CP018477">
    <property type="protein sequence ID" value="ASV76204.1"/>
    <property type="molecule type" value="Genomic_DNA"/>
</dbReference>
<keyword evidence="4 6" id="KW-0520">NAD</keyword>
<evidence type="ECO:0000256" key="4">
    <source>
        <dbReference type="ARBA" id="ARBA00023027"/>
    </source>
</evidence>
<dbReference type="Gene3D" id="3.40.1190.20">
    <property type="match status" value="1"/>
</dbReference>
<dbReference type="NCBIfam" id="TIGR00196">
    <property type="entry name" value="yjeF_cterm"/>
    <property type="match status" value="1"/>
</dbReference>
<feature type="binding site" evidence="6">
    <location>
        <position position="164"/>
    </location>
    <ligand>
        <name>(6S)-NADPHX</name>
        <dbReference type="ChEBI" id="CHEBI:64076"/>
    </ligand>
</feature>
<comment type="catalytic activity">
    <reaction evidence="6">
        <text>(6S)-NADPHX + ADP = AMP + phosphate + NADPH + H(+)</text>
        <dbReference type="Rhea" id="RHEA:32235"/>
        <dbReference type="ChEBI" id="CHEBI:15378"/>
        <dbReference type="ChEBI" id="CHEBI:43474"/>
        <dbReference type="ChEBI" id="CHEBI:57783"/>
        <dbReference type="ChEBI" id="CHEBI:64076"/>
        <dbReference type="ChEBI" id="CHEBI:456215"/>
        <dbReference type="ChEBI" id="CHEBI:456216"/>
        <dbReference type="EC" id="4.2.1.136"/>
    </reaction>
</comment>